<name>A0A235H9T6_AZOBR</name>
<keyword evidence="2" id="KW-0614">Plasmid</keyword>
<evidence type="ECO:0000313" key="3">
    <source>
        <dbReference type="Proteomes" id="UP000215367"/>
    </source>
</evidence>
<dbReference type="RefSeq" id="WP_094305260.1">
    <property type="nucleotide sequence ID" value="NZ_NOWT01000021.1"/>
</dbReference>
<reference evidence="2 3" key="1">
    <citation type="submission" date="2017-07" db="EMBL/GenBank/DDBJ databases">
        <title>Whole genome sequence of Azospirillum brasilense 2A1, a potential biofertilizer strain.</title>
        <authorList>
            <person name="Fontana C.A."/>
            <person name="Toffoli L.M."/>
            <person name="Salazar S.M."/>
            <person name="Puglisi E."/>
            <person name="Pedraza R."/>
            <person name="Bassi D."/>
            <person name="Cocconcelli P.S."/>
        </authorList>
    </citation>
    <scope>NUCLEOTIDE SEQUENCE [LARGE SCALE GENOMIC DNA]</scope>
    <source>
        <strain evidence="2 3">2A1</strain>
        <plasmid evidence="2">unnamed</plasmid>
    </source>
</reference>
<accession>A0A235H9T6</accession>
<organism evidence="2 3">
    <name type="scientific">Azospirillum brasilense</name>
    <dbReference type="NCBI Taxonomy" id="192"/>
    <lineage>
        <taxon>Bacteria</taxon>
        <taxon>Pseudomonadati</taxon>
        <taxon>Pseudomonadota</taxon>
        <taxon>Alphaproteobacteria</taxon>
        <taxon>Rhodospirillales</taxon>
        <taxon>Azospirillaceae</taxon>
        <taxon>Azospirillum</taxon>
    </lineage>
</organism>
<geneLocation type="plasmid" evidence="2">
    <name>unnamed</name>
</geneLocation>
<feature type="region of interest" description="Disordered" evidence="1">
    <location>
        <begin position="217"/>
        <end position="262"/>
    </location>
</feature>
<dbReference type="AlphaFoldDB" id="A0A235H9T6"/>
<dbReference type="Proteomes" id="UP000215367">
    <property type="component" value="Unassembled WGS sequence"/>
</dbReference>
<dbReference type="EMBL" id="NOWT01000021">
    <property type="protein sequence ID" value="OYD82502.1"/>
    <property type="molecule type" value="Genomic_DNA"/>
</dbReference>
<protein>
    <submittedName>
        <fullName evidence="2">Uncharacterized protein</fullName>
    </submittedName>
</protein>
<comment type="caution">
    <text evidence="2">The sequence shown here is derived from an EMBL/GenBank/DDBJ whole genome shotgun (WGS) entry which is preliminary data.</text>
</comment>
<evidence type="ECO:0000313" key="2">
    <source>
        <dbReference type="EMBL" id="OYD82502.1"/>
    </source>
</evidence>
<evidence type="ECO:0000256" key="1">
    <source>
        <dbReference type="SAM" id="MobiDB-lite"/>
    </source>
</evidence>
<sequence>MLPVSTKDVIRFTPILDQIDILQKLQTAADTNEARTAFASLIAKAQGEADAKPQPVYLLAVPSYLQRAAWRRDVRAAGAMYPGDAELFRALRDDLRACAPANLDELLAVVDEAEAATDGEVDPEAVERLGEIDRLARALGRRYAALEGDREFYLSVSPIIAARHFLLGWEGVKTEDGADAPFERRGGLTTDETLQHLDERELRAVGVKIISLMRVGKDQEKNSVSPSQSHDGRKPSPTETKLLMEANGTSSESDTPETPATC</sequence>
<feature type="compositionally biased region" description="Polar residues" evidence="1">
    <location>
        <begin position="247"/>
        <end position="262"/>
    </location>
</feature>
<gene>
    <name evidence="2" type="ORF">CHT98_20085</name>
</gene>
<proteinExistence type="predicted"/>